<name>A0A1V0SFC0_9VIRU</name>
<feature type="region of interest" description="Disordered" evidence="1">
    <location>
        <begin position="1"/>
        <end position="35"/>
    </location>
</feature>
<feature type="compositionally biased region" description="Low complexity" evidence="1">
    <location>
        <begin position="1"/>
        <end position="12"/>
    </location>
</feature>
<reference evidence="2" key="1">
    <citation type="journal article" date="2017" name="Science">
        <title>Giant viruses with an expanded complement of translation system components.</title>
        <authorList>
            <person name="Schulz F."/>
            <person name="Yutin N."/>
            <person name="Ivanova N.N."/>
            <person name="Ortega D.R."/>
            <person name="Lee T.K."/>
            <person name="Vierheilig J."/>
            <person name="Daims H."/>
            <person name="Horn M."/>
            <person name="Wagner M."/>
            <person name="Jensen G.J."/>
            <person name="Kyrpides N.C."/>
            <person name="Koonin E.V."/>
            <person name="Woyke T."/>
        </authorList>
    </citation>
    <scope>NUCLEOTIDE SEQUENCE</scope>
    <source>
        <strain evidence="2">HKV1</strain>
    </source>
</reference>
<dbReference type="EMBL" id="KY684103">
    <property type="protein sequence ID" value="ARF10403.1"/>
    <property type="molecule type" value="Genomic_DNA"/>
</dbReference>
<evidence type="ECO:0000256" key="1">
    <source>
        <dbReference type="SAM" id="MobiDB-lite"/>
    </source>
</evidence>
<protein>
    <submittedName>
        <fullName evidence="2">Uncharacterized protein</fullName>
    </submittedName>
</protein>
<feature type="compositionally biased region" description="Acidic residues" evidence="1">
    <location>
        <begin position="14"/>
        <end position="34"/>
    </location>
</feature>
<evidence type="ECO:0000313" key="2">
    <source>
        <dbReference type="EMBL" id="ARF10403.1"/>
    </source>
</evidence>
<sequence length="356" mass="42994">MNNNTNIDNNMDSDVIDSDENIDSGENIDSDGNIDSEKSIFNEDNTIYKCIYAYCFSHIFDILNNYDKVSNKKLSDIYLLDRLVSSGLEYKDINDKTIVRLCELMNDIEYFTDFNIPYFRPPNEQISVSSFYKIMVHFYHYDYYKLSEIMTSKKEQVFLDYYTKLYGVPFTDNIILIYEKFKILVMAYEMFNFPSVITIFNNIEDVKNDFIILKNKIMYDIEKNYELFIDNIYIDRYNKEFHIIDGRSCTCHLYQCECKKLTISEFLKILYMLYLFTENIKLIKHIFFEISSNINKYNQRIQDIYNDLEIYYEFNTLGLLREILFDKFIKKKIFSLQDYRKLLTKLTNRRLKETKH</sequence>
<organism evidence="2">
    <name type="scientific">Hokovirus HKV1</name>
    <dbReference type="NCBI Taxonomy" id="1977638"/>
    <lineage>
        <taxon>Viruses</taxon>
        <taxon>Varidnaviria</taxon>
        <taxon>Bamfordvirae</taxon>
        <taxon>Nucleocytoviricota</taxon>
        <taxon>Megaviricetes</taxon>
        <taxon>Imitervirales</taxon>
        <taxon>Mimiviridae</taxon>
        <taxon>Klosneuvirinae</taxon>
        <taxon>Hokovirus</taxon>
    </lineage>
</organism>
<accession>A0A1V0SFC0</accession>
<gene>
    <name evidence="2" type="ORF">Hokovirus_1_282</name>
</gene>
<proteinExistence type="predicted"/>